<dbReference type="GO" id="GO:0006096">
    <property type="term" value="P:glycolytic process"/>
    <property type="evidence" value="ECO:0007669"/>
    <property type="project" value="UniProtKB-KW"/>
</dbReference>
<protein>
    <recommendedName>
        <fullName evidence="3">fructose-bisphosphate aldolase</fullName>
        <ecNumber evidence="3">4.1.2.13</ecNumber>
    </recommendedName>
    <alternativeName>
        <fullName evidence="6">Fructose-bisphosphate aldolase class I</fullName>
    </alternativeName>
</protein>
<gene>
    <name evidence="7" type="ORF">H8K32_14860</name>
</gene>
<accession>A0A923KQ08</accession>
<keyword evidence="4" id="KW-0324">Glycolysis</keyword>
<dbReference type="PANTHER" id="PTHR11627">
    <property type="entry name" value="FRUCTOSE-BISPHOSPHATE ALDOLASE"/>
    <property type="match status" value="1"/>
</dbReference>
<dbReference type="Pfam" id="PF00274">
    <property type="entry name" value="Glycolytic"/>
    <property type="match status" value="1"/>
</dbReference>
<evidence type="ECO:0000256" key="2">
    <source>
        <dbReference type="ARBA" id="ARBA00010387"/>
    </source>
</evidence>
<comment type="similarity">
    <text evidence="2">Belongs to the class I fructose-bisphosphate aldolase family.</text>
</comment>
<evidence type="ECO:0000256" key="3">
    <source>
        <dbReference type="ARBA" id="ARBA00013068"/>
    </source>
</evidence>
<keyword evidence="8" id="KW-1185">Reference proteome</keyword>
<comment type="caution">
    <text evidence="7">The sequence shown here is derived from an EMBL/GenBank/DDBJ whole genome shotgun (WGS) entry which is preliminary data.</text>
</comment>
<dbReference type="Gene3D" id="3.20.20.70">
    <property type="entry name" value="Aldolase class I"/>
    <property type="match status" value="1"/>
</dbReference>
<dbReference type="SUPFAM" id="SSF51569">
    <property type="entry name" value="Aldolase"/>
    <property type="match status" value="1"/>
</dbReference>
<dbReference type="GO" id="GO:0004332">
    <property type="term" value="F:fructose-bisphosphate aldolase activity"/>
    <property type="evidence" value="ECO:0007669"/>
    <property type="project" value="UniProtKB-EC"/>
</dbReference>
<dbReference type="InterPro" id="IPR013785">
    <property type="entry name" value="Aldolase_TIM"/>
</dbReference>
<dbReference type="AlphaFoldDB" id="A0A923KQ08"/>
<sequence>MLIKKMTNTIKTLFAEERGILAMDESNPTCNQRFIELGIPVTEENRRAWRELILTTPDLHHAIGGVILFDETVYQQQHHGASFLQLLRENNILFGIKVDKGMQSLALHPLEQMTSGLDGLRARLNTYAGLGAVFTKWRAAVSITASLPTLACIEANADALARFAALSQEAGLVPIVEPEVMMTGTHNLDRCREVTTQFLRAVFRHLNQQEVVVETMILKPNMILPGVDCPIQDDIDIIANTTIACMLETVPAAVPVIAFLSGGQSGDLASARLNAMNLRDSRIASTSDDLKNLKQTLPWQLAFSFSRAIQFPALQLWGGVHEHKKAVQDAIYRRVCDNQRARRGVYQQLPEPSIDRAITGVQKQ</sequence>
<dbReference type="EMBL" id="JACOFV010000014">
    <property type="protein sequence ID" value="MBC3863383.1"/>
    <property type="molecule type" value="Genomic_DNA"/>
</dbReference>
<evidence type="ECO:0000313" key="7">
    <source>
        <dbReference type="EMBL" id="MBC3863383.1"/>
    </source>
</evidence>
<dbReference type="InterPro" id="IPR000741">
    <property type="entry name" value="FBA_I"/>
</dbReference>
<dbReference type="NCBIfam" id="NF033379">
    <property type="entry name" value="FrucBisAld_I"/>
    <property type="match status" value="1"/>
</dbReference>
<keyword evidence="5" id="KW-0456">Lyase</keyword>
<dbReference type="Proteomes" id="UP000634011">
    <property type="component" value="Unassembled WGS sequence"/>
</dbReference>
<evidence type="ECO:0000256" key="1">
    <source>
        <dbReference type="ARBA" id="ARBA00004714"/>
    </source>
</evidence>
<evidence type="ECO:0000256" key="4">
    <source>
        <dbReference type="ARBA" id="ARBA00023152"/>
    </source>
</evidence>
<name>A0A923KQ08_9BURK</name>
<evidence type="ECO:0000256" key="6">
    <source>
        <dbReference type="ARBA" id="ARBA00029799"/>
    </source>
</evidence>
<organism evidence="7 8">
    <name type="scientific">Undibacterium jejuense</name>
    <dbReference type="NCBI Taxonomy" id="1344949"/>
    <lineage>
        <taxon>Bacteria</taxon>
        <taxon>Pseudomonadati</taxon>
        <taxon>Pseudomonadota</taxon>
        <taxon>Betaproteobacteria</taxon>
        <taxon>Burkholderiales</taxon>
        <taxon>Oxalobacteraceae</taxon>
        <taxon>Undibacterium</taxon>
    </lineage>
</organism>
<dbReference type="EC" id="4.1.2.13" evidence="3"/>
<evidence type="ECO:0000256" key="5">
    <source>
        <dbReference type="ARBA" id="ARBA00023239"/>
    </source>
</evidence>
<evidence type="ECO:0000313" key="8">
    <source>
        <dbReference type="Proteomes" id="UP000634011"/>
    </source>
</evidence>
<reference evidence="7" key="1">
    <citation type="submission" date="2020-08" db="EMBL/GenBank/DDBJ databases">
        <title>Novel species isolated from subtropical streams in China.</title>
        <authorList>
            <person name="Lu H."/>
        </authorList>
    </citation>
    <scope>NUCLEOTIDE SEQUENCE</scope>
    <source>
        <strain evidence="7">KACC 12607</strain>
    </source>
</reference>
<proteinExistence type="inferred from homology"/>
<comment type="pathway">
    <text evidence="1">Carbohydrate degradation; glycolysis; D-glyceraldehyde 3-phosphate and glycerone phosphate from D-glucose: step 4/4.</text>
</comment>